<keyword evidence="2" id="KW-1185">Reference proteome</keyword>
<dbReference type="OrthoDB" id="2454204at2"/>
<sequence>MMMDEEQFWQVGEFSKKLGKHLSTVTEWFNTLELHNIHYVNRSEATKNRIFTQLDLNIGEYIVKRRNEKWLMNVIFDEIARGAVETRPFPEDYNKDSTGVSIELSDRFSEKFQNEMQQGMNALLEQKLAEMQDANRALLLSRRQQEVTDEITRSRVRSKLRIEALQKWGELPAGDRMIKVGFFSKQEDSVKRDIFIEEYILQHYPERYKHECELD</sequence>
<comment type="caution">
    <text evidence="1">The sequence shown here is derived from an EMBL/GenBank/DDBJ whole genome shotgun (WGS) entry which is preliminary data.</text>
</comment>
<reference evidence="1 2" key="1">
    <citation type="submission" date="2019-07" db="EMBL/GenBank/DDBJ databases">
        <authorList>
            <person name="Kim J."/>
        </authorList>
    </citation>
    <scope>NUCLEOTIDE SEQUENCE [LARGE SCALE GENOMIC DNA]</scope>
    <source>
        <strain evidence="1 2">N4</strain>
    </source>
</reference>
<dbReference type="EMBL" id="VNJK01000007">
    <property type="protein sequence ID" value="TVX85634.1"/>
    <property type="molecule type" value="Genomic_DNA"/>
</dbReference>
<dbReference type="RefSeq" id="WP_144995197.1">
    <property type="nucleotide sequence ID" value="NZ_VNJK01000007.1"/>
</dbReference>
<gene>
    <name evidence="1" type="ORF">FPZ44_25110</name>
</gene>
<evidence type="ECO:0000313" key="2">
    <source>
        <dbReference type="Proteomes" id="UP000318102"/>
    </source>
</evidence>
<protein>
    <recommendedName>
        <fullName evidence="3">MerR family transcriptional regulator</fullName>
    </recommendedName>
</protein>
<dbReference type="Proteomes" id="UP000318102">
    <property type="component" value="Unassembled WGS sequence"/>
</dbReference>
<accession>A0A559IDA2</accession>
<proteinExistence type="predicted"/>
<evidence type="ECO:0008006" key="3">
    <source>
        <dbReference type="Google" id="ProtNLM"/>
    </source>
</evidence>
<evidence type="ECO:0000313" key="1">
    <source>
        <dbReference type="EMBL" id="TVX85634.1"/>
    </source>
</evidence>
<dbReference type="AlphaFoldDB" id="A0A559IDA2"/>
<organism evidence="1 2">
    <name type="scientific">Paenibacillus agilis</name>
    <dbReference type="NCBI Taxonomy" id="3020863"/>
    <lineage>
        <taxon>Bacteria</taxon>
        <taxon>Bacillati</taxon>
        <taxon>Bacillota</taxon>
        <taxon>Bacilli</taxon>
        <taxon>Bacillales</taxon>
        <taxon>Paenibacillaceae</taxon>
        <taxon>Paenibacillus</taxon>
    </lineage>
</organism>
<name>A0A559IDA2_9BACL</name>